<evidence type="ECO:0000256" key="1">
    <source>
        <dbReference type="SAM" id="SignalP"/>
    </source>
</evidence>
<dbReference type="RefSeq" id="WP_066765295.1">
    <property type="nucleotide sequence ID" value="NZ_BMIO01000001.1"/>
</dbReference>
<evidence type="ECO:0008006" key="4">
    <source>
        <dbReference type="Google" id="ProtNLM"/>
    </source>
</evidence>
<protein>
    <recommendedName>
        <fullName evidence="4">SH3 domain-containing protein</fullName>
    </recommendedName>
</protein>
<dbReference type="AlphaFoldDB" id="A0A917DEI0"/>
<keyword evidence="3" id="KW-1185">Reference proteome</keyword>
<comment type="caution">
    <text evidence="2">The sequence shown here is derived from an EMBL/GenBank/DDBJ whole genome shotgun (WGS) entry which is preliminary data.</text>
</comment>
<dbReference type="OrthoDB" id="7550365at2"/>
<dbReference type="EMBL" id="BMIO01000001">
    <property type="protein sequence ID" value="GGD33653.1"/>
    <property type="molecule type" value="Genomic_DNA"/>
</dbReference>
<sequence>MTYRAAGAAALAIFIAACTAESRTPETALAAVDPVSVAMADGKLAEGPYAPMDECADLPGFVSFRGSLNAAIENRDSAAMVALSHPAIKLDFGGGAGIDEFRRRLDADDTLWDALDDLVFLGCASDRRDHATMPWSFERAPETDDPFETYYVIGNDVPLRAKAAEKSEKLGSLSHDFVMPVGGEAKPTDGFVEVRSLSNASTGYVAEASLRSLVDYRLIVDRSDRGWEINAFVAGD</sequence>
<reference evidence="2 3" key="1">
    <citation type="journal article" date="2014" name="Int. J. Syst. Evol. Microbiol.">
        <title>Complete genome sequence of Corynebacterium casei LMG S-19264T (=DSM 44701T), isolated from a smear-ripened cheese.</title>
        <authorList>
            <consortium name="US DOE Joint Genome Institute (JGI-PGF)"/>
            <person name="Walter F."/>
            <person name="Albersmeier A."/>
            <person name="Kalinowski J."/>
            <person name="Ruckert C."/>
        </authorList>
    </citation>
    <scope>NUCLEOTIDE SEQUENCE [LARGE SCALE GENOMIC DNA]</scope>
    <source>
        <strain evidence="2 3">CGMCC 1.15358</strain>
    </source>
</reference>
<accession>A0A917DEI0</accession>
<evidence type="ECO:0000313" key="3">
    <source>
        <dbReference type="Proteomes" id="UP000598997"/>
    </source>
</evidence>
<gene>
    <name evidence="2" type="ORF">GCM10010989_04720</name>
</gene>
<keyword evidence="1" id="KW-0732">Signal</keyword>
<dbReference type="PROSITE" id="PS51257">
    <property type="entry name" value="PROKAR_LIPOPROTEIN"/>
    <property type="match status" value="1"/>
</dbReference>
<name>A0A917DEI0_9SPHN</name>
<dbReference type="Proteomes" id="UP000598997">
    <property type="component" value="Unassembled WGS sequence"/>
</dbReference>
<feature type="chain" id="PRO_5037599812" description="SH3 domain-containing protein" evidence="1">
    <location>
        <begin position="21"/>
        <end position="236"/>
    </location>
</feature>
<proteinExistence type="predicted"/>
<feature type="signal peptide" evidence="1">
    <location>
        <begin position="1"/>
        <end position="20"/>
    </location>
</feature>
<evidence type="ECO:0000313" key="2">
    <source>
        <dbReference type="EMBL" id="GGD33653.1"/>
    </source>
</evidence>
<organism evidence="2 3">
    <name type="scientific">Croceicoccus pelagius</name>
    <dbReference type="NCBI Taxonomy" id="1703341"/>
    <lineage>
        <taxon>Bacteria</taxon>
        <taxon>Pseudomonadati</taxon>
        <taxon>Pseudomonadota</taxon>
        <taxon>Alphaproteobacteria</taxon>
        <taxon>Sphingomonadales</taxon>
        <taxon>Erythrobacteraceae</taxon>
        <taxon>Croceicoccus</taxon>
    </lineage>
</organism>